<evidence type="ECO:0000256" key="2">
    <source>
        <dbReference type="SAM" id="SignalP"/>
    </source>
</evidence>
<evidence type="ECO:0000313" key="4">
    <source>
        <dbReference type="Proteomes" id="UP000887013"/>
    </source>
</evidence>
<reference evidence="3" key="1">
    <citation type="submission" date="2020-08" db="EMBL/GenBank/DDBJ databases">
        <title>Multicomponent nature underlies the extraordinary mechanical properties of spider dragline silk.</title>
        <authorList>
            <person name="Kono N."/>
            <person name="Nakamura H."/>
            <person name="Mori M."/>
            <person name="Yoshida Y."/>
            <person name="Ohtoshi R."/>
            <person name="Malay A.D."/>
            <person name="Moran D.A.P."/>
            <person name="Tomita M."/>
            <person name="Numata K."/>
            <person name="Arakawa K."/>
        </authorList>
    </citation>
    <scope>NUCLEOTIDE SEQUENCE</scope>
</reference>
<feature type="chain" id="PRO_5036442373" evidence="2">
    <location>
        <begin position="27"/>
        <end position="162"/>
    </location>
</feature>
<dbReference type="AlphaFoldDB" id="A0A8X6PQS5"/>
<sequence>MGEINNLPCLLQSLLFPLMLMVLVDGLSIPQALQWRRRCSDCSDESDSSEIDKPRRTRPDRTDIDRSDSDRSQRDKYDSDRSRRIRIRPHRHRPRECIFVCHGKKEKGEDKESESKVEKCPSLPDKRRKSPSSSKRERVEQQQKLRTLIKRKPSNTGLASAC</sequence>
<keyword evidence="4" id="KW-1185">Reference proteome</keyword>
<evidence type="ECO:0000256" key="1">
    <source>
        <dbReference type="SAM" id="MobiDB-lite"/>
    </source>
</evidence>
<keyword evidence="2" id="KW-0732">Signal</keyword>
<name>A0A8X6PQS5_NEPPI</name>
<gene>
    <name evidence="3" type="ORF">NPIL_547751</name>
</gene>
<feature type="signal peptide" evidence="2">
    <location>
        <begin position="1"/>
        <end position="26"/>
    </location>
</feature>
<comment type="caution">
    <text evidence="3">The sequence shown here is derived from an EMBL/GenBank/DDBJ whole genome shotgun (WGS) entry which is preliminary data.</text>
</comment>
<organism evidence="3 4">
    <name type="scientific">Nephila pilipes</name>
    <name type="common">Giant wood spider</name>
    <name type="synonym">Nephila maculata</name>
    <dbReference type="NCBI Taxonomy" id="299642"/>
    <lineage>
        <taxon>Eukaryota</taxon>
        <taxon>Metazoa</taxon>
        <taxon>Ecdysozoa</taxon>
        <taxon>Arthropoda</taxon>
        <taxon>Chelicerata</taxon>
        <taxon>Arachnida</taxon>
        <taxon>Araneae</taxon>
        <taxon>Araneomorphae</taxon>
        <taxon>Entelegynae</taxon>
        <taxon>Araneoidea</taxon>
        <taxon>Nephilidae</taxon>
        <taxon>Nephila</taxon>
    </lineage>
</organism>
<proteinExistence type="predicted"/>
<feature type="region of interest" description="Disordered" evidence="1">
    <location>
        <begin position="42"/>
        <end position="89"/>
    </location>
</feature>
<feature type="compositionally biased region" description="Basic and acidic residues" evidence="1">
    <location>
        <begin position="134"/>
        <end position="143"/>
    </location>
</feature>
<feature type="compositionally biased region" description="Basic and acidic residues" evidence="1">
    <location>
        <begin position="106"/>
        <end position="119"/>
    </location>
</feature>
<protein>
    <submittedName>
        <fullName evidence="3">Uncharacterized protein</fullName>
    </submittedName>
</protein>
<feature type="region of interest" description="Disordered" evidence="1">
    <location>
        <begin position="105"/>
        <end position="162"/>
    </location>
</feature>
<evidence type="ECO:0000313" key="3">
    <source>
        <dbReference type="EMBL" id="GFT84065.1"/>
    </source>
</evidence>
<accession>A0A8X6PQS5</accession>
<feature type="compositionally biased region" description="Basic and acidic residues" evidence="1">
    <location>
        <begin position="50"/>
        <end position="82"/>
    </location>
</feature>
<dbReference type="EMBL" id="BMAW01023693">
    <property type="protein sequence ID" value="GFT84065.1"/>
    <property type="molecule type" value="Genomic_DNA"/>
</dbReference>
<dbReference type="Proteomes" id="UP000887013">
    <property type="component" value="Unassembled WGS sequence"/>
</dbReference>